<dbReference type="GO" id="GO:0006825">
    <property type="term" value="P:copper ion transport"/>
    <property type="evidence" value="ECO:0007669"/>
    <property type="project" value="InterPro"/>
</dbReference>
<dbReference type="AlphaFoldDB" id="A0A1F5V7Z7"/>
<dbReference type="Proteomes" id="UP000178943">
    <property type="component" value="Unassembled WGS sequence"/>
</dbReference>
<dbReference type="PROSITE" id="PS50846">
    <property type="entry name" value="HMA_2"/>
    <property type="match status" value="1"/>
</dbReference>
<dbReference type="CDD" id="cd00371">
    <property type="entry name" value="HMA"/>
    <property type="match status" value="1"/>
</dbReference>
<name>A0A1F5V7Z7_9BACT</name>
<dbReference type="InterPro" id="IPR006121">
    <property type="entry name" value="HMA_dom"/>
</dbReference>
<dbReference type="InterPro" id="IPR000428">
    <property type="entry name" value="Cu-bd"/>
</dbReference>
<accession>A0A1F5V7Z7</accession>
<organism evidence="3 4">
    <name type="scientific">Candidatus Fischerbacteria bacterium RBG_13_37_8</name>
    <dbReference type="NCBI Taxonomy" id="1817863"/>
    <lineage>
        <taxon>Bacteria</taxon>
        <taxon>Candidatus Fischeribacteriota</taxon>
    </lineage>
</organism>
<comment type="caution">
    <text evidence="3">The sequence shown here is derived from an EMBL/GenBank/DDBJ whole genome shotgun (WGS) entry which is preliminary data.</text>
</comment>
<dbReference type="PROSITE" id="PS01047">
    <property type="entry name" value="HMA_1"/>
    <property type="match status" value="1"/>
</dbReference>
<proteinExistence type="predicted"/>
<feature type="domain" description="HMA" evidence="2">
    <location>
        <begin position="1"/>
        <end position="64"/>
    </location>
</feature>
<evidence type="ECO:0000256" key="1">
    <source>
        <dbReference type="ARBA" id="ARBA00022723"/>
    </source>
</evidence>
<dbReference type="Gene3D" id="3.30.70.100">
    <property type="match status" value="1"/>
</dbReference>
<dbReference type="EMBL" id="MFGW01000210">
    <property type="protein sequence ID" value="OGF59557.1"/>
    <property type="molecule type" value="Genomic_DNA"/>
</dbReference>
<dbReference type="STRING" id="1817863.A2Y62_03700"/>
<dbReference type="SUPFAM" id="SSF55008">
    <property type="entry name" value="HMA, heavy metal-associated domain"/>
    <property type="match status" value="1"/>
</dbReference>
<keyword evidence="1" id="KW-0479">Metal-binding</keyword>
<dbReference type="InterPro" id="IPR036163">
    <property type="entry name" value="HMA_dom_sf"/>
</dbReference>
<dbReference type="PRINTS" id="PR00944">
    <property type="entry name" value="CUEXPORT"/>
</dbReference>
<reference evidence="3 4" key="1">
    <citation type="journal article" date="2016" name="Nat. Commun.">
        <title>Thousands of microbial genomes shed light on interconnected biogeochemical processes in an aquifer system.</title>
        <authorList>
            <person name="Anantharaman K."/>
            <person name="Brown C.T."/>
            <person name="Hug L.A."/>
            <person name="Sharon I."/>
            <person name="Castelle C.J."/>
            <person name="Probst A.J."/>
            <person name="Thomas B.C."/>
            <person name="Singh A."/>
            <person name="Wilkins M.J."/>
            <person name="Karaoz U."/>
            <person name="Brodie E.L."/>
            <person name="Williams K.H."/>
            <person name="Hubbard S.S."/>
            <person name="Banfield J.F."/>
        </authorList>
    </citation>
    <scope>NUCLEOTIDE SEQUENCE [LARGE SCALE GENOMIC DNA]</scope>
</reference>
<protein>
    <recommendedName>
        <fullName evidence="2">HMA domain-containing protein</fullName>
    </recommendedName>
</protein>
<evidence type="ECO:0000259" key="2">
    <source>
        <dbReference type="PROSITE" id="PS50846"/>
    </source>
</evidence>
<dbReference type="GO" id="GO:0005507">
    <property type="term" value="F:copper ion binding"/>
    <property type="evidence" value="ECO:0007669"/>
    <property type="project" value="InterPro"/>
</dbReference>
<dbReference type="InterPro" id="IPR017969">
    <property type="entry name" value="Heavy-metal-associated_CS"/>
</dbReference>
<sequence>MKIVFKVPDISCEHCHMTLTKAVSKIENVTNVSIDLTSKEVTVEGVFKKEEVVQAIKEAGYTVQE</sequence>
<evidence type="ECO:0000313" key="4">
    <source>
        <dbReference type="Proteomes" id="UP000178943"/>
    </source>
</evidence>
<evidence type="ECO:0000313" key="3">
    <source>
        <dbReference type="EMBL" id="OGF59557.1"/>
    </source>
</evidence>
<dbReference type="Pfam" id="PF00403">
    <property type="entry name" value="HMA"/>
    <property type="match status" value="1"/>
</dbReference>
<gene>
    <name evidence="3" type="ORF">A2Y62_03700</name>
</gene>